<dbReference type="PANTHER" id="PTHR37691:SF1">
    <property type="entry name" value="BLR3518 PROTEIN"/>
    <property type="match status" value="1"/>
</dbReference>
<evidence type="ECO:0000313" key="2">
    <source>
        <dbReference type="Proteomes" id="UP001226577"/>
    </source>
</evidence>
<proteinExistence type="predicted"/>
<organism evidence="1 2">
    <name type="scientific">Pseudarthrobacter enclensis</name>
    <dbReference type="NCBI Taxonomy" id="993070"/>
    <lineage>
        <taxon>Bacteria</taxon>
        <taxon>Bacillati</taxon>
        <taxon>Actinomycetota</taxon>
        <taxon>Actinomycetes</taxon>
        <taxon>Micrococcales</taxon>
        <taxon>Micrococcaceae</taxon>
        <taxon>Pseudarthrobacter</taxon>
    </lineage>
</organism>
<name>A0ABT9RXU4_9MICC</name>
<evidence type="ECO:0000313" key="1">
    <source>
        <dbReference type="EMBL" id="MDP9889887.1"/>
    </source>
</evidence>
<dbReference type="PANTHER" id="PTHR37691">
    <property type="entry name" value="BLR3518 PROTEIN"/>
    <property type="match status" value="1"/>
</dbReference>
<protein>
    <submittedName>
        <fullName evidence="1">Intracellular sulfur oxidation DsrE/DsrF family protein</fullName>
    </submittedName>
</protein>
<dbReference type="Pfam" id="PF02635">
    <property type="entry name" value="DsrE"/>
    <property type="match status" value="1"/>
</dbReference>
<gene>
    <name evidence="1" type="ORF">J2X98_003499</name>
</gene>
<accession>A0ABT9RXU4</accession>
<sequence>MASDSGPAVGAPDEGTRGLLIHAAGPLGHDALTGILRSAANARAALGTAAAIEVVVQGPGVQLLANGAALNEAVDDARQLGVQLLACGNSFRSAGLEDSDLTAGVQTVPAAIAHLARRQWDGWAYARL</sequence>
<comment type="caution">
    <text evidence="1">The sequence shown here is derived from an EMBL/GenBank/DDBJ whole genome shotgun (WGS) entry which is preliminary data.</text>
</comment>
<dbReference type="SUPFAM" id="SSF75169">
    <property type="entry name" value="DsrEFH-like"/>
    <property type="match status" value="1"/>
</dbReference>
<keyword evidence="2" id="KW-1185">Reference proteome</keyword>
<dbReference type="EMBL" id="JAUSRE010000020">
    <property type="protein sequence ID" value="MDP9889887.1"/>
    <property type="molecule type" value="Genomic_DNA"/>
</dbReference>
<dbReference type="Gene3D" id="3.40.1260.10">
    <property type="entry name" value="DsrEFH-like"/>
    <property type="match status" value="1"/>
</dbReference>
<dbReference type="InterPro" id="IPR003787">
    <property type="entry name" value="Sulphur_relay_DsrE/F-like"/>
</dbReference>
<dbReference type="RefSeq" id="WP_307310624.1">
    <property type="nucleotide sequence ID" value="NZ_JAUSRE010000020.1"/>
</dbReference>
<reference evidence="1 2" key="1">
    <citation type="submission" date="2023-07" db="EMBL/GenBank/DDBJ databases">
        <title>Sorghum-associated microbial communities from plants grown in Nebraska, USA.</title>
        <authorList>
            <person name="Schachtman D."/>
        </authorList>
    </citation>
    <scope>NUCLEOTIDE SEQUENCE [LARGE SCALE GENOMIC DNA]</scope>
    <source>
        <strain evidence="1 2">CC222</strain>
    </source>
</reference>
<dbReference type="InterPro" id="IPR027396">
    <property type="entry name" value="DsrEFH-like"/>
</dbReference>
<dbReference type="Proteomes" id="UP001226577">
    <property type="component" value="Unassembled WGS sequence"/>
</dbReference>